<name>A0A814UTM7_9BILA</name>
<evidence type="ECO:0000256" key="11">
    <source>
        <dbReference type="ARBA" id="ARBA00023242"/>
    </source>
</evidence>
<keyword evidence="10" id="KW-1015">Disulfide bond</keyword>
<evidence type="ECO:0000256" key="5">
    <source>
        <dbReference type="ARBA" id="ARBA00018485"/>
    </source>
</evidence>
<feature type="compositionally biased region" description="Polar residues" evidence="15">
    <location>
        <begin position="201"/>
        <end position="211"/>
    </location>
</feature>
<evidence type="ECO:0000313" key="17">
    <source>
        <dbReference type="EMBL" id="CAF0908107.1"/>
    </source>
</evidence>
<comment type="subcellular location">
    <subcellularLocation>
        <location evidence="2">Nucleus speckle</location>
    </subcellularLocation>
</comment>
<evidence type="ECO:0000313" key="20">
    <source>
        <dbReference type="EMBL" id="CAF3943350.1"/>
    </source>
</evidence>
<evidence type="ECO:0000256" key="14">
    <source>
        <dbReference type="ARBA" id="ARBA00047565"/>
    </source>
</evidence>
<evidence type="ECO:0000256" key="12">
    <source>
        <dbReference type="ARBA" id="ARBA00030726"/>
    </source>
</evidence>
<evidence type="ECO:0000256" key="3">
    <source>
        <dbReference type="ARBA" id="ARBA00007879"/>
    </source>
</evidence>
<evidence type="ECO:0000313" key="19">
    <source>
        <dbReference type="EMBL" id="CAF3687607.1"/>
    </source>
</evidence>
<dbReference type="GO" id="GO:0006406">
    <property type="term" value="P:mRNA export from nucleus"/>
    <property type="evidence" value="ECO:0007669"/>
    <property type="project" value="TreeGrafter"/>
</dbReference>
<feature type="compositionally biased region" description="Basic and acidic residues" evidence="15">
    <location>
        <begin position="296"/>
        <end position="314"/>
    </location>
</feature>
<evidence type="ECO:0000259" key="16">
    <source>
        <dbReference type="Pfam" id="PF13532"/>
    </source>
</evidence>
<dbReference type="OrthoDB" id="271595at2759"/>
<accession>A0A814UTM7</accession>
<keyword evidence="7" id="KW-0223">Dioxygenase</keyword>
<evidence type="ECO:0000313" key="21">
    <source>
        <dbReference type="Proteomes" id="UP000663829"/>
    </source>
</evidence>
<dbReference type="InterPro" id="IPR032860">
    <property type="entry name" value="ALKBH5"/>
</dbReference>
<evidence type="ECO:0000256" key="9">
    <source>
        <dbReference type="ARBA" id="ARBA00023004"/>
    </source>
</evidence>
<organism evidence="18 21">
    <name type="scientific">Didymodactylos carnosus</name>
    <dbReference type="NCBI Taxonomy" id="1234261"/>
    <lineage>
        <taxon>Eukaryota</taxon>
        <taxon>Metazoa</taxon>
        <taxon>Spiralia</taxon>
        <taxon>Gnathifera</taxon>
        <taxon>Rotifera</taxon>
        <taxon>Eurotatoria</taxon>
        <taxon>Bdelloidea</taxon>
        <taxon>Philodinida</taxon>
        <taxon>Philodinidae</taxon>
        <taxon>Didymodactylos</taxon>
    </lineage>
</organism>
<dbReference type="Proteomes" id="UP000682733">
    <property type="component" value="Unassembled WGS sequence"/>
</dbReference>
<dbReference type="PANTHER" id="PTHR32074:SF2">
    <property type="entry name" value="RNA DEMETHYLASE ALKBH5"/>
    <property type="match status" value="1"/>
</dbReference>
<evidence type="ECO:0000256" key="13">
    <source>
        <dbReference type="ARBA" id="ARBA00033313"/>
    </source>
</evidence>
<evidence type="ECO:0000256" key="2">
    <source>
        <dbReference type="ARBA" id="ARBA00004324"/>
    </source>
</evidence>
<keyword evidence="11" id="KW-0539">Nucleus</keyword>
<dbReference type="InterPro" id="IPR027450">
    <property type="entry name" value="AlkB-like"/>
</dbReference>
<dbReference type="Pfam" id="PF13532">
    <property type="entry name" value="2OG-FeII_Oxy_2"/>
    <property type="match status" value="1"/>
</dbReference>
<dbReference type="EMBL" id="CAJNOK010003613">
    <property type="protein sequence ID" value="CAF0908107.1"/>
    <property type="molecule type" value="Genomic_DNA"/>
</dbReference>
<feature type="compositionally biased region" description="Polar residues" evidence="15">
    <location>
        <begin position="256"/>
        <end position="271"/>
    </location>
</feature>
<feature type="compositionally biased region" description="Basic residues" evidence="15">
    <location>
        <begin position="221"/>
        <end position="240"/>
    </location>
</feature>
<dbReference type="GO" id="GO:1990931">
    <property type="term" value="F:mRNA N6-methyladenosine dioxygenase activity"/>
    <property type="evidence" value="ECO:0007669"/>
    <property type="project" value="UniProtKB-EC"/>
</dbReference>
<evidence type="ECO:0000256" key="4">
    <source>
        <dbReference type="ARBA" id="ARBA00012931"/>
    </source>
</evidence>
<dbReference type="InterPro" id="IPR037151">
    <property type="entry name" value="AlkB-like_sf"/>
</dbReference>
<dbReference type="EMBL" id="CAJOBA010003614">
    <property type="protein sequence ID" value="CAF3687607.1"/>
    <property type="molecule type" value="Genomic_DNA"/>
</dbReference>
<dbReference type="AlphaFoldDB" id="A0A814UTM7"/>
<keyword evidence="8" id="KW-0560">Oxidoreductase</keyword>
<dbReference type="EMBL" id="CAJNOQ010007799">
    <property type="protein sequence ID" value="CAF1179121.1"/>
    <property type="molecule type" value="Genomic_DNA"/>
</dbReference>
<dbReference type="GO" id="GO:0016607">
    <property type="term" value="C:nuclear speck"/>
    <property type="evidence" value="ECO:0007669"/>
    <property type="project" value="UniProtKB-SubCell"/>
</dbReference>
<feature type="region of interest" description="Disordered" evidence="15">
    <location>
        <begin position="198"/>
        <end position="318"/>
    </location>
</feature>
<keyword evidence="21" id="KW-1185">Reference proteome</keyword>
<evidence type="ECO:0000256" key="8">
    <source>
        <dbReference type="ARBA" id="ARBA00023002"/>
    </source>
</evidence>
<comment type="caution">
    <text evidence="18">The sequence shown here is derived from an EMBL/GenBank/DDBJ whole genome shotgun (WGS) entry which is preliminary data.</text>
</comment>
<evidence type="ECO:0000256" key="6">
    <source>
        <dbReference type="ARBA" id="ARBA00022723"/>
    </source>
</evidence>
<reference evidence="18" key="1">
    <citation type="submission" date="2021-02" db="EMBL/GenBank/DDBJ databases">
        <authorList>
            <person name="Nowell W R."/>
        </authorList>
    </citation>
    <scope>NUCLEOTIDE SEQUENCE</scope>
</reference>
<comment type="similarity">
    <text evidence="3">Belongs to the alkB family.</text>
</comment>
<keyword evidence="9" id="KW-0408">Iron</keyword>
<dbReference type="SUPFAM" id="SSF51197">
    <property type="entry name" value="Clavaminate synthase-like"/>
    <property type="match status" value="1"/>
</dbReference>
<dbReference type="Proteomes" id="UP000681722">
    <property type="component" value="Unassembled WGS sequence"/>
</dbReference>
<dbReference type="EMBL" id="CAJOBC010007799">
    <property type="protein sequence ID" value="CAF3943350.1"/>
    <property type="molecule type" value="Genomic_DNA"/>
</dbReference>
<comment type="cofactor">
    <cofactor evidence="1">
        <name>Fe(2+)</name>
        <dbReference type="ChEBI" id="CHEBI:29033"/>
    </cofactor>
</comment>
<evidence type="ECO:0000256" key="1">
    <source>
        <dbReference type="ARBA" id="ARBA00001954"/>
    </source>
</evidence>
<dbReference type="Gene3D" id="2.60.120.590">
    <property type="entry name" value="Alpha-ketoglutarate-dependent dioxygenase AlkB-like"/>
    <property type="match status" value="1"/>
</dbReference>
<comment type="catalytic activity">
    <reaction evidence="14">
        <text>an N(6)-methyladenosine in mRNA + 2-oxoglutarate + O2 = an adenosine in mRNA + formaldehyde + succinate + CO2</text>
        <dbReference type="Rhea" id="RHEA:49520"/>
        <dbReference type="Rhea" id="RHEA-COMP:12414"/>
        <dbReference type="Rhea" id="RHEA-COMP:12417"/>
        <dbReference type="ChEBI" id="CHEBI:15379"/>
        <dbReference type="ChEBI" id="CHEBI:16526"/>
        <dbReference type="ChEBI" id="CHEBI:16810"/>
        <dbReference type="ChEBI" id="CHEBI:16842"/>
        <dbReference type="ChEBI" id="CHEBI:30031"/>
        <dbReference type="ChEBI" id="CHEBI:74411"/>
        <dbReference type="ChEBI" id="CHEBI:74449"/>
        <dbReference type="EC" id="1.14.11.53"/>
    </reaction>
    <physiologicalReaction direction="left-to-right" evidence="14">
        <dbReference type="Rhea" id="RHEA:49521"/>
    </physiologicalReaction>
</comment>
<dbReference type="Proteomes" id="UP000663829">
    <property type="component" value="Unassembled WGS sequence"/>
</dbReference>
<protein>
    <recommendedName>
        <fullName evidence="5">RNA demethylase ALKBH5</fullName>
        <ecNumber evidence="4">1.14.11.53</ecNumber>
    </recommendedName>
    <alternativeName>
        <fullName evidence="12">Alkylated DNA repair protein alkB homolog 5</fullName>
    </alternativeName>
    <alternativeName>
        <fullName evidence="13">Alpha-ketoglutarate-dependent dioxygenase alkB homolog 5</fullName>
    </alternativeName>
</protein>
<dbReference type="EC" id="1.14.11.53" evidence="4"/>
<dbReference type="GO" id="GO:0006397">
    <property type="term" value="P:mRNA processing"/>
    <property type="evidence" value="ECO:0007669"/>
    <property type="project" value="InterPro"/>
</dbReference>
<evidence type="ECO:0000256" key="15">
    <source>
        <dbReference type="SAM" id="MobiDB-lite"/>
    </source>
</evidence>
<evidence type="ECO:0000256" key="10">
    <source>
        <dbReference type="ARBA" id="ARBA00023157"/>
    </source>
</evidence>
<keyword evidence="6" id="KW-0479">Metal-binding</keyword>
<proteinExistence type="inferred from homology"/>
<feature type="compositionally biased region" description="Basic residues" evidence="15">
    <location>
        <begin position="281"/>
        <end position="293"/>
    </location>
</feature>
<dbReference type="Proteomes" id="UP000677228">
    <property type="component" value="Unassembled WGS sequence"/>
</dbReference>
<feature type="domain" description="Alpha-ketoglutarate-dependent dioxygenase AlkB-like" evidence="16">
    <location>
        <begin position="60"/>
        <end position="163"/>
    </location>
</feature>
<dbReference type="GO" id="GO:0046872">
    <property type="term" value="F:metal ion binding"/>
    <property type="evidence" value="ECO:0007669"/>
    <property type="project" value="UniProtKB-KW"/>
</dbReference>
<evidence type="ECO:0000256" key="7">
    <source>
        <dbReference type="ARBA" id="ARBA00022964"/>
    </source>
</evidence>
<dbReference type="PANTHER" id="PTHR32074">
    <property type="entry name" value="RNA DEMETHYLASE ALKBH5"/>
    <property type="match status" value="1"/>
</dbReference>
<sequence length="342" mass="39316">MQREFFDNNQCVAIEKKINELVDDGNAGLFKKCTVDITPLRSKYFFGYGYTYGSGMGSEKVYPDGEIDPIPKWITEMIIEPLEEKGIVKKNWINSAVVNDYKPGGCISSHIDPPHIFERPIISISFLSNCQLSFGCKFRYKPMRVSKPVHSVPLKRGYLTSIDRFAANEITHCIRPCDVVSRRAVVILRRVRDDAPRVSSMELQLSSTQHTNEYHSEAQKRTKRLRSRSMSPRTKRKLSPLKHQQSESISAIRGNVKSQKQQKTSTIISTENKTDKQEKAVKHHHHHHNHNSHSNKSNEDEKKTARKSTVDDNKLSTNDNKTITTIYTTNLLKKKRKFKSFI</sequence>
<evidence type="ECO:0000313" key="18">
    <source>
        <dbReference type="EMBL" id="CAF1179121.1"/>
    </source>
</evidence>
<gene>
    <name evidence="18" type="ORF">GPM918_LOCUS22602</name>
    <name evidence="17" type="ORF">OVA965_LOCUS9979</name>
    <name evidence="20" type="ORF">SRO942_LOCUS22601</name>
    <name evidence="19" type="ORF">TMI583_LOCUS9975</name>
</gene>